<comment type="caution">
    <text evidence="1">The sequence shown here is derived from an EMBL/GenBank/DDBJ whole genome shotgun (WGS) entry which is preliminary data.</text>
</comment>
<organism evidence="1 2">
    <name type="scientific">Haematococcus lacustris</name>
    <name type="common">Green alga</name>
    <name type="synonym">Haematococcus pluvialis</name>
    <dbReference type="NCBI Taxonomy" id="44745"/>
    <lineage>
        <taxon>Eukaryota</taxon>
        <taxon>Viridiplantae</taxon>
        <taxon>Chlorophyta</taxon>
        <taxon>core chlorophytes</taxon>
        <taxon>Chlorophyceae</taxon>
        <taxon>CS clade</taxon>
        <taxon>Chlamydomonadales</taxon>
        <taxon>Haematococcaceae</taxon>
        <taxon>Haematococcus</taxon>
    </lineage>
</organism>
<name>A0A6A0A6J1_HAELA</name>
<dbReference type="AlphaFoldDB" id="A0A6A0A6J1"/>
<reference evidence="1 2" key="1">
    <citation type="submission" date="2020-02" db="EMBL/GenBank/DDBJ databases">
        <title>Draft genome sequence of Haematococcus lacustris strain NIES-144.</title>
        <authorList>
            <person name="Morimoto D."/>
            <person name="Nakagawa S."/>
            <person name="Yoshida T."/>
            <person name="Sawayama S."/>
        </authorList>
    </citation>
    <scope>NUCLEOTIDE SEQUENCE [LARGE SCALE GENOMIC DNA]</scope>
    <source>
        <strain evidence="1 2">NIES-144</strain>
    </source>
</reference>
<dbReference type="Proteomes" id="UP000485058">
    <property type="component" value="Unassembled WGS sequence"/>
</dbReference>
<dbReference type="EMBL" id="BLLF01003703">
    <property type="protein sequence ID" value="GFH27997.1"/>
    <property type="molecule type" value="Genomic_DNA"/>
</dbReference>
<evidence type="ECO:0000313" key="1">
    <source>
        <dbReference type="EMBL" id="GFH27997.1"/>
    </source>
</evidence>
<sequence length="66" mass="7211">MRVLLMRASPRPPQNTRIVSKNTSAGRQVAWMPSMQLLVAATTRVRAKVMPRAAKAIGLLPEQSVA</sequence>
<protein>
    <submittedName>
        <fullName evidence="1">Uncharacterized protein</fullName>
    </submittedName>
</protein>
<gene>
    <name evidence="1" type="ORF">HaLaN_26404</name>
</gene>
<keyword evidence="2" id="KW-1185">Reference proteome</keyword>
<evidence type="ECO:0000313" key="2">
    <source>
        <dbReference type="Proteomes" id="UP000485058"/>
    </source>
</evidence>
<accession>A0A6A0A6J1</accession>
<proteinExistence type="predicted"/>